<dbReference type="InterPro" id="IPR027475">
    <property type="entry name" value="Asparaginase/glutaminase_AS2"/>
</dbReference>
<sequence length="449" mass="47701">MMPSFRRVHDQTLIATAPVICSGTAASSPMKMASSSASWVSYLWRIILTVLAPSTALLPFGAWVASVWGSPVLDLHVQPHFSVQQKAPIQTGIPFEISATSGFNCFNPNLPNVTIYATGGTIAGSASSADQTTGYRSAALGVDSLIDAVPQLCNVANVRGVQFANTDSIDMSSDMLRVLAKQIQDDLDSPLTQGAVVTHGTDTLDESAFFLDLTIQSDKPVVVTGSMRPATAISADGPMNLLSSVTLAATASARSRGVMIAMNDRIGSARFTTKVNANHLDAFQAPDSGLLGTFVNVQPVFFYPPSRPLGHHHFDLQPINNGRRFGRSTARSGSSALPQVDVLYAYQELSVGMFQAAIDLGAQGIVLAGMGAGFWTSKGTEEIRRIVRETDIPVIVSRRPEGGFVGPCEAGIGAGFLNPQKARIQLQLALETKMDNDAIRALFEHSGVH</sequence>
<dbReference type="PIRSF" id="PIRSF001220">
    <property type="entry name" value="L-ASNase_gatD"/>
    <property type="match status" value="1"/>
</dbReference>
<evidence type="ECO:0000313" key="12">
    <source>
        <dbReference type="EMBL" id="CEI64260.1"/>
    </source>
</evidence>
<feature type="active site" evidence="8">
    <location>
        <position position="201"/>
    </location>
</feature>
<evidence type="ECO:0000256" key="3">
    <source>
        <dbReference type="ARBA" id="ARBA00022801"/>
    </source>
</evidence>
<dbReference type="STRING" id="56646.A0A2L2TSV4"/>
<dbReference type="PROSITE" id="PS00917">
    <property type="entry name" value="ASN_GLN_ASE_2"/>
    <property type="match status" value="1"/>
</dbReference>
<dbReference type="FunFam" id="3.40.50.1170:FF:000001">
    <property type="entry name" value="L-asparaginase 2"/>
    <property type="match status" value="1"/>
</dbReference>
<dbReference type="InterPro" id="IPR006034">
    <property type="entry name" value="Asparaginase/glutaminase-like"/>
</dbReference>
<evidence type="ECO:0000256" key="9">
    <source>
        <dbReference type="RuleBase" id="RU004456"/>
    </source>
</evidence>
<evidence type="ECO:0000256" key="5">
    <source>
        <dbReference type="PIRSR" id="PIRSR001220-1"/>
    </source>
</evidence>
<accession>A0A2L2TSV4</accession>
<reference evidence="13" key="1">
    <citation type="submission" date="2014-10" db="EMBL/GenBank/DDBJ databases">
        <authorList>
            <person name="King R."/>
        </authorList>
    </citation>
    <scope>NUCLEOTIDE SEQUENCE [LARGE SCALE GENOMIC DNA]</scope>
    <source>
        <strain evidence="13">A3/5</strain>
    </source>
</reference>
<dbReference type="InterPro" id="IPR020827">
    <property type="entry name" value="Asparaginase/glutaminase_AS1"/>
</dbReference>
<evidence type="ECO:0000256" key="4">
    <source>
        <dbReference type="ARBA" id="ARBA00049366"/>
    </source>
</evidence>
<dbReference type="PROSITE" id="PS00144">
    <property type="entry name" value="ASN_GLN_ASE_1"/>
    <property type="match status" value="1"/>
</dbReference>
<dbReference type="Pfam" id="PF17763">
    <property type="entry name" value="Asparaginase_C"/>
    <property type="match status" value="1"/>
</dbReference>
<evidence type="ECO:0000313" key="13">
    <source>
        <dbReference type="Proteomes" id="UP000245910"/>
    </source>
</evidence>
<dbReference type="PRINTS" id="PR00139">
    <property type="entry name" value="ASNGLNASE"/>
</dbReference>
<dbReference type="AlphaFoldDB" id="A0A2L2TSV4"/>
<dbReference type="SFLD" id="SFLDS00057">
    <property type="entry name" value="Glutaminase/Asparaginase"/>
    <property type="match status" value="1"/>
</dbReference>
<feature type="active site" evidence="7">
    <location>
        <position position="121"/>
    </location>
</feature>
<evidence type="ECO:0000259" key="10">
    <source>
        <dbReference type="Pfam" id="PF00710"/>
    </source>
</evidence>
<evidence type="ECO:0000256" key="6">
    <source>
        <dbReference type="PIRSR" id="PIRSR001220-2"/>
    </source>
</evidence>
<evidence type="ECO:0000256" key="8">
    <source>
        <dbReference type="PROSITE-ProRule" id="PRU10100"/>
    </source>
</evidence>
<keyword evidence="3" id="KW-0378">Hydrolase</keyword>
<dbReference type="EMBL" id="LN649229">
    <property type="protein sequence ID" value="CEI64260.1"/>
    <property type="molecule type" value="Genomic_DNA"/>
</dbReference>
<feature type="active site" description="O-isoaspartyl threonine intermediate" evidence="5">
    <location>
        <position position="121"/>
    </location>
</feature>
<evidence type="ECO:0000256" key="1">
    <source>
        <dbReference type="ARBA" id="ARBA00010518"/>
    </source>
</evidence>
<dbReference type="Gene3D" id="3.40.50.1170">
    <property type="entry name" value="L-asparaginase, N-terminal domain"/>
    <property type="match status" value="1"/>
</dbReference>
<dbReference type="CDD" id="cd08964">
    <property type="entry name" value="L-asparaginase_II"/>
    <property type="match status" value="1"/>
</dbReference>
<comment type="similarity">
    <text evidence="1 9">Belongs to the asparaginase 1 family.</text>
</comment>
<dbReference type="PIRSF" id="PIRSF500176">
    <property type="entry name" value="L_ASNase"/>
    <property type="match status" value="1"/>
</dbReference>
<dbReference type="InterPro" id="IPR004550">
    <property type="entry name" value="AsnASE_II"/>
</dbReference>
<feature type="domain" description="Asparaginase/glutaminase C-terminal" evidence="11">
    <location>
        <begin position="339"/>
        <end position="443"/>
    </location>
</feature>
<dbReference type="InterPro" id="IPR027474">
    <property type="entry name" value="L-asparaginase_N"/>
</dbReference>
<dbReference type="InterPro" id="IPR037152">
    <property type="entry name" value="L-asparaginase_N_sf"/>
</dbReference>
<dbReference type="GO" id="GO:0006530">
    <property type="term" value="P:L-asparagine catabolic process"/>
    <property type="evidence" value="ECO:0007669"/>
    <property type="project" value="UniProtKB-ARBA"/>
</dbReference>
<dbReference type="InterPro" id="IPR040919">
    <property type="entry name" value="Asparaginase_C"/>
</dbReference>
<organism evidence="12 13">
    <name type="scientific">Fusarium venenatum</name>
    <dbReference type="NCBI Taxonomy" id="56646"/>
    <lineage>
        <taxon>Eukaryota</taxon>
        <taxon>Fungi</taxon>
        <taxon>Dikarya</taxon>
        <taxon>Ascomycota</taxon>
        <taxon>Pezizomycotina</taxon>
        <taxon>Sordariomycetes</taxon>
        <taxon>Hypocreomycetidae</taxon>
        <taxon>Hypocreales</taxon>
        <taxon>Nectriaceae</taxon>
        <taxon>Fusarium</taxon>
    </lineage>
</organism>
<dbReference type="EC" id="3.5.1.1" evidence="2"/>
<dbReference type="Gene3D" id="3.40.50.40">
    <property type="match status" value="1"/>
</dbReference>
<dbReference type="PANTHER" id="PTHR11707:SF28">
    <property type="entry name" value="60 KDA LYSOPHOSPHOLIPASE"/>
    <property type="match status" value="1"/>
</dbReference>
<evidence type="ECO:0000256" key="7">
    <source>
        <dbReference type="PROSITE-ProRule" id="PRU10099"/>
    </source>
</evidence>
<feature type="domain" description="L-asparaginase N-terminal" evidence="10">
    <location>
        <begin position="112"/>
        <end position="304"/>
    </location>
</feature>
<dbReference type="PROSITE" id="PS51732">
    <property type="entry name" value="ASN_GLN_ASE_3"/>
    <property type="match status" value="1"/>
</dbReference>
<feature type="binding site" evidence="6">
    <location>
        <begin position="201"/>
        <end position="202"/>
    </location>
    <ligand>
        <name>substrate</name>
    </ligand>
</feature>
<evidence type="ECO:0000259" key="11">
    <source>
        <dbReference type="Pfam" id="PF17763"/>
    </source>
</evidence>
<feature type="binding site" evidence="6">
    <location>
        <position position="168"/>
    </location>
    <ligand>
        <name>substrate</name>
    </ligand>
</feature>
<dbReference type="GO" id="GO:0004067">
    <property type="term" value="F:asparaginase activity"/>
    <property type="evidence" value="ECO:0007669"/>
    <property type="project" value="UniProtKB-UniRule"/>
</dbReference>
<dbReference type="PANTHER" id="PTHR11707">
    <property type="entry name" value="L-ASPARAGINASE"/>
    <property type="match status" value="1"/>
</dbReference>
<name>A0A2L2TSV4_9HYPO</name>
<protein>
    <recommendedName>
        <fullName evidence="2">asparaginase</fullName>
        <ecNumber evidence="2">3.5.1.1</ecNumber>
    </recommendedName>
</protein>
<dbReference type="Proteomes" id="UP000245910">
    <property type="component" value="Chromosome I"/>
</dbReference>
<dbReference type="Pfam" id="PF00710">
    <property type="entry name" value="Asparaginase"/>
    <property type="match status" value="1"/>
</dbReference>
<evidence type="ECO:0000256" key="2">
    <source>
        <dbReference type="ARBA" id="ARBA00012920"/>
    </source>
</evidence>
<proteinExistence type="inferred from homology"/>
<dbReference type="InterPro" id="IPR027473">
    <property type="entry name" value="L-asparaginase_C"/>
</dbReference>
<dbReference type="InterPro" id="IPR036152">
    <property type="entry name" value="Asp/glu_Ase-like_sf"/>
</dbReference>
<dbReference type="SMART" id="SM00870">
    <property type="entry name" value="Asparaginase"/>
    <property type="match status" value="1"/>
</dbReference>
<comment type="catalytic activity">
    <reaction evidence="4">
        <text>L-asparagine + H2O = L-aspartate + NH4(+)</text>
        <dbReference type="Rhea" id="RHEA:21016"/>
        <dbReference type="ChEBI" id="CHEBI:15377"/>
        <dbReference type="ChEBI" id="CHEBI:28938"/>
        <dbReference type="ChEBI" id="CHEBI:29991"/>
        <dbReference type="ChEBI" id="CHEBI:58048"/>
        <dbReference type="EC" id="3.5.1.1"/>
    </reaction>
</comment>
<dbReference type="OrthoDB" id="542841at2759"/>
<dbReference type="SUPFAM" id="SSF53774">
    <property type="entry name" value="Glutaminase/Asparaginase"/>
    <property type="match status" value="1"/>
</dbReference>
<dbReference type="NCBIfam" id="TIGR00520">
    <property type="entry name" value="asnASE_II"/>
    <property type="match status" value="1"/>
</dbReference>
<keyword evidence="13" id="KW-1185">Reference proteome</keyword>